<dbReference type="EMBL" id="JAUYVI010000007">
    <property type="protein sequence ID" value="MDQ7250448.1"/>
    <property type="molecule type" value="Genomic_DNA"/>
</dbReference>
<dbReference type="RefSeq" id="WP_379959740.1">
    <property type="nucleotide sequence ID" value="NZ_JAUYVI010000007.1"/>
</dbReference>
<evidence type="ECO:0000259" key="1">
    <source>
        <dbReference type="Pfam" id="PF01966"/>
    </source>
</evidence>
<dbReference type="InterPro" id="IPR052567">
    <property type="entry name" value="OP_Dioxygenase"/>
</dbReference>
<dbReference type="InterPro" id="IPR006674">
    <property type="entry name" value="HD_domain"/>
</dbReference>
<dbReference type="Pfam" id="PF01966">
    <property type="entry name" value="HD"/>
    <property type="match status" value="1"/>
</dbReference>
<organism evidence="2 3">
    <name type="scientific">Dongia sedimenti</name>
    <dbReference type="NCBI Taxonomy" id="3064282"/>
    <lineage>
        <taxon>Bacteria</taxon>
        <taxon>Pseudomonadati</taxon>
        <taxon>Pseudomonadota</taxon>
        <taxon>Alphaproteobacteria</taxon>
        <taxon>Rhodospirillales</taxon>
        <taxon>Dongiaceae</taxon>
        <taxon>Dongia</taxon>
    </lineage>
</organism>
<dbReference type="PANTHER" id="PTHR40202">
    <property type="match status" value="1"/>
</dbReference>
<evidence type="ECO:0000313" key="2">
    <source>
        <dbReference type="EMBL" id="MDQ7250448.1"/>
    </source>
</evidence>
<dbReference type="Gene3D" id="1.10.3210.10">
    <property type="entry name" value="Hypothetical protein af1432"/>
    <property type="match status" value="1"/>
</dbReference>
<dbReference type="Proteomes" id="UP001230156">
    <property type="component" value="Unassembled WGS sequence"/>
</dbReference>
<reference evidence="3" key="1">
    <citation type="submission" date="2023-08" db="EMBL/GenBank/DDBJ databases">
        <title>Rhodospirillaceae gen. nov., a novel taxon isolated from the Yangtze River Yuezi River estuary sludge.</title>
        <authorList>
            <person name="Ruan L."/>
        </authorList>
    </citation>
    <scope>NUCLEOTIDE SEQUENCE [LARGE SCALE GENOMIC DNA]</scope>
    <source>
        <strain evidence="3">R-7</strain>
    </source>
</reference>
<dbReference type="PANTHER" id="PTHR40202:SF1">
    <property type="entry name" value="HD DOMAIN-CONTAINING PROTEIN"/>
    <property type="match status" value="1"/>
</dbReference>
<sequence>MNLPFAEPVRDRDGFVASLFAWLSQRGATHYDPSVTQLEHALQAAHLAEAEGASEAEIIAALLHDVGHLLANEHRNRERFLGHDFRHERIGADWLEPLFGPAVAGPIRHHVAAKRYLCATDSGYWQGLSSASQHSLEMQGGPMTSEEVIGFETLPDAAAAVTLRRRDDRAKCAGLAIPSLRHYTDLLRDHLRIEALAAQ</sequence>
<name>A0ABU0YUB5_9PROT</name>
<dbReference type="SUPFAM" id="SSF109604">
    <property type="entry name" value="HD-domain/PDEase-like"/>
    <property type="match status" value="1"/>
</dbReference>
<feature type="domain" description="HD" evidence="1">
    <location>
        <begin position="39"/>
        <end position="113"/>
    </location>
</feature>
<proteinExistence type="predicted"/>
<keyword evidence="3" id="KW-1185">Reference proteome</keyword>
<evidence type="ECO:0000313" key="3">
    <source>
        <dbReference type="Proteomes" id="UP001230156"/>
    </source>
</evidence>
<gene>
    <name evidence="2" type="ORF">Q8A70_22350</name>
</gene>
<comment type="caution">
    <text evidence="2">The sequence shown here is derived from an EMBL/GenBank/DDBJ whole genome shotgun (WGS) entry which is preliminary data.</text>
</comment>
<accession>A0ABU0YUB5</accession>
<protein>
    <submittedName>
        <fullName evidence="2">HD domain-containing protein</fullName>
    </submittedName>
</protein>